<protein>
    <recommendedName>
        <fullName evidence="11 13">S-adenosylmethionine:tRNA ribosyltransferase-isomerase</fullName>
        <ecNumber evidence="10 13">2.4.99.17</ecNumber>
    </recommendedName>
    <alternativeName>
        <fullName evidence="12 13">Queuosine biosynthesis protein QueA</fullName>
    </alternativeName>
</protein>
<dbReference type="Proteomes" id="UP000290244">
    <property type="component" value="Chromosome"/>
</dbReference>
<dbReference type="GO" id="GO:0051075">
    <property type="term" value="F:S-adenosylmethionine:tRNA ribosyltransferase-isomerase activity"/>
    <property type="evidence" value="ECO:0007669"/>
    <property type="project" value="UniProtKB-EC"/>
</dbReference>
<proteinExistence type="inferred from homology"/>
<comment type="subunit">
    <text evidence="3 13">Monomer.</text>
</comment>
<evidence type="ECO:0000256" key="7">
    <source>
        <dbReference type="ARBA" id="ARBA00022785"/>
    </source>
</evidence>
<dbReference type="Pfam" id="PF02547">
    <property type="entry name" value="Queuosine_synth"/>
    <property type="match status" value="1"/>
</dbReference>
<evidence type="ECO:0000256" key="11">
    <source>
        <dbReference type="ARBA" id="ARBA00069325"/>
    </source>
</evidence>
<gene>
    <name evidence="13 14" type="primary">queA</name>
    <name evidence="14" type="ORF">EMK97_06745</name>
</gene>
<keyword evidence="15" id="KW-1185">Reference proteome</keyword>
<dbReference type="SUPFAM" id="SSF111337">
    <property type="entry name" value="QueA-like"/>
    <property type="match status" value="1"/>
</dbReference>
<dbReference type="EMBL" id="CP034759">
    <property type="protein sequence ID" value="QBG35439.1"/>
    <property type="molecule type" value="Genomic_DNA"/>
</dbReference>
<organism evidence="14 15">
    <name type="scientific">Litorilituus sediminis</name>
    <dbReference type="NCBI Taxonomy" id="718192"/>
    <lineage>
        <taxon>Bacteria</taxon>
        <taxon>Pseudomonadati</taxon>
        <taxon>Pseudomonadota</taxon>
        <taxon>Gammaproteobacteria</taxon>
        <taxon>Alteromonadales</taxon>
        <taxon>Colwelliaceae</taxon>
        <taxon>Litorilituus</taxon>
    </lineage>
</organism>
<dbReference type="PANTHER" id="PTHR30307">
    <property type="entry name" value="S-ADENOSYLMETHIONINE:TRNA RIBOSYLTRANSFERASE-ISOMERASE"/>
    <property type="match status" value="1"/>
</dbReference>
<keyword evidence="6 13" id="KW-0949">S-adenosyl-L-methionine</keyword>
<dbReference type="InterPro" id="IPR003699">
    <property type="entry name" value="QueA"/>
</dbReference>
<keyword evidence="4 13" id="KW-0963">Cytoplasm</keyword>
<comment type="pathway">
    <text evidence="2 13">tRNA modification; tRNA-queuosine biosynthesis.</text>
</comment>
<dbReference type="RefSeq" id="WP_130600614.1">
    <property type="nucleotide sequence ID" value="NZ_CP034759.1"/>
</dbReference>
<evidence type="ECO:0000256" key="8">
    <source>
        <dbReference type="ARBA" id="ARBA00052751"/>
    </source>
</evidence>
<evidence type="ECO:0000256" key="4">
    <source>
        <dbReference type="ARBA" id="ARBA00022490"/>
    </source>
</evidence>
<dbReference type="GO" id="GO:0008616">
    <property type="term" value="P:tRNA queuosine(34) biosynthetic process"/>
    <property type="evidence" value="ECO:0007669"/>
    <property type="project" value="UniProtKB-UniRule"/>
</dbReference>
<sequence>MRVSDFSFNLPEELIARYPKADRTGSRLMTLDGNSGRIQDLGFVDIIEQLNAGDLLVFNNTRVIPARMFGQKSTGGKIEVLVERMLDQHSVLAHIRSSKSPKVDAELLFAGKENAEIKATMVARHGALFELKFHGEQGVLNILEDIGHMPLPPYIDRPDEDSDKERYQTVYNEKPGAVAAPTAGLHFDEAILEKIKAKGVELAFVTLHVGAGTFQPVKVDEIADHIMHAEYVEVPDEVVQQIQNTKARGGRIVAVGTTSVRSLESAAKAASDKGEALSAFYGDTDIFITPGYQFKLVDALLTNFHLSESTLLMLVSAFAGYEHIMPAYQHAIKEKYRFFSYGDAMFLTKQTSA</sequence>
<dbReference type="InterPro" id="IPR042118">
    <property type="entry name" value="QueA_dom1"/>
</dbReference>
<evidence type="ECO:0000256" key="9">
    <source>
        <dbReference type="ARBA" id="ARBA00061210"/>
    </source>
</evidence>
<evidence type="ECO:0000256" key="13">
    <source>
        <dbReference type="HAMAP-Rule" id="MF_00113"/>
    </source>
</evidence>
<evidence type="ECO:0000256" key="3">
    <source>
        <dbReference type="ARBA" id="ARBA00011245"/>
    </source>
</evidence>
<dbReference type="FunFam" id="2.40.10.240:FF:000001">
    <property type="entry name" value="S-adenosylmethionine:tRNA ribosyltransferase-isomerase"/>
    <property type="match status" value="1"/>
</dbReference>
<dbReference type="OrthoDB" id="9805933at2"/>
<dbReference type="UniPathway" id="UPA00392"/>
<dbReference type="Gene3D" id="2.40.10.240">
    <property type="entry name" value="QueA-like"/>
    <property type="match status" value="1"/>
</dbReference>
<dbReference type="EC" id="2.4.99.17" evidence="10 13"/>
<dbReference type="InterPro" id="IPR042119">
    <property type="entry name" value="QueA_dom2"/>
</dbReference>
<evidence type="ECO:0000313" key="14">
    <source>
        <dbReference type="EMBL" id="QBG35439.1"/>
    </source>
</evidence>
<dbReference type="NCBIfam" id="TIGR00113">
    <property type="entry name" value="queA"/>
    <property type="match status" value="1"/>
</dbReference>
<evidence type="ECO:0000256" key="6">
    <source>
        <dbReference type="ARBA" id="ARBA00022691"/>
    </source>
</evidence>
<dbReference type="HAMAP" id="MF_00113">
    <property type="entry name" value="QueA"/>
    <property type="match status" value="1"/>
</dbReference>
<comment type="function">
    <text evidence="13">Transfers and isomerizes the ribose moiety from AdoMet to the 7-aminomethyl group of 7-deazaguanine (preQ1-tRNA) to give epoxyqueuosine (oQ-tRNA).</text>
</comment>
<dbReference type="NCBIfam" id="NF001140">
    <property type="entry name" value="PRK00147.1"/>
    <property type="match status" value="1"/>
</dbReference>
<dbReference type="PANTHER" id="PTHR30307:SF0">
    <property type="entry name" value="S-ADENOSYLMETHIONINE:TRNA RIBOSYLTRANSFERASE-ISOMERASE"/>
    <property type="match status" value="1"/>
</dbReference>
<keyword evidence="14" id="KW-0413">Isomerase</keyword>
<keyword evidence="14" id="KW-0328">Glycosyltransferase</keyword>
<comment type="catalytic activity">
    <reaction evidence="8 13">
        <text>7-aminomethyl-7-carbaguanosine(34) in tRNA + S-adenosyl-L-methionine = epoxyqueuosine(34) in tRNA + adenine + L-methionine + 2 H(+)</text>
        <dbReference type="Rhea" id="RHEA:32155"/>
        <dbReference type="Rhea" id="RHEA-COMP:10342"/>
        <dbReference type="Rhea" id="RHEA-COMP:18582"/>
        <dbReference type="ChEBI" id="CHEBI:15378"/>
        <dbReference type="ChEBI" id="CHEBI:16708"/>
        <dbReference type="ChEBI" id="CHEBI:57844"/>
        <dbReference type="ChEBI" id="CHEBI:59789"/>
        <dbReference type="ChEBI" id="CHEBI:82833"/>
        <dbReference type="ChEBI" id="CHEBI:194443"/>
        <dbReference type="EC" id="2.4.99.17"/>
    </reaction>
</comment>
<name>A0A4P6P5M0_9GAMM</name>
<reference evidence="14 15" key="1">
    <citation type="submission" date="2018-12" db="EMBL/GenBank/DDBJ databases">
        <title>Complete genome of Litorilituus sediminis.</title>
        <authorList>
            <person name="Liu A."/>
            <person name="Rong J."/>
        </authorList>
    </citation>
    <scope>NUCLEOTIDE SEQUENCE [LARGE SCALE GENOMIC DNA]</scope>
    <source>
        <strain evidence="14 15">JCM 17549</strain>
    </source>
</reference>
<dbReference type="KEGG" id="lsd:EMK97_06745"/>
<evidence type="ECO:0000256" key="10">
    <source>
        <dbReference type="ARBA" id="ARBA00066503"/>
    </source>
</evidence>
<evidence type="ECO:0000256" key="5">
    <source>
        <dbReference type="ARBA" id="ARBA00022679"/>
    </source>
</evidence>
<evidence type="ECO:0000256" key="12">
    <source>
        <dbReference type="ARBA" id="ARBA00076160"/>
    </source>
</evidence>
<keyword evidence="5 13" id="KW-0808">Transferase</keyword>
<keyword evidence="7 13" id="KW-0671">Queuosine biosynthesis</keyword>
<accession>A0A4P6P5M0</accession>
<dbReference type="Gene3D" id="3.40.1780.10">
    <property type="entry name" value="QueA-like"/>
    <property type="match status" value="1"/>
</dbReference>
<evidence type="ECO:0000313" key="15">
    <source>
        <dbReference type="Proteomes" id="UP000290244"/>
    </source>
</evidence>
<dbReference type="FunFam" id="3.40.1780.10:FF:000001">
    <property type="entry name" value="S-adenosylmethionine:tRNA ribosyltransferase-isomerase"/>
    <property type="match status" value="1"/>
</dbReference>
<dbReference type="GO" id="GO:0005737">
    <property type="term" value="C:cytoplasm"/>
    <property type="evidence" value="ECO:0007669"/>
    <property type="project" value="UniProtKB-SubCell"/>
</dbReference>
<evidence type="ECO:0000256" key="2">
    <source>
        <dbReference type="ARBA" id="ARBA00004691"/>
    </source>
</evidence>
<dbReference type="AlphaFoldDB" id="A0A4P6P5M0"/>
<dbReference type="InterPro" id="IPR036100">
    <property type="entry name" value="QueA_sf"/>
</dbReference>
<evidence type="ECO:0000256" key="1">
    <source>
        <dbReference type="ARBA" id="ARBA00004496"/>
    </source>
</evidence>
<comment type="similarity">
    <text evidence="9 13">Belongs to the QueA family.</text>
</comment>
<comment type="subcellular location">
    <subcellularLocation>
        <location evidence="1 13">Cytoplasm</location>
    </subcellularLocation>
</comment>